<feature type="transmembrane region" description="Helical" evidence="9">
    <location>
        <begin position="152"/>
        <end position="173"/>
    </location>
</feature>
<keyword evidence="4" id="KW-1003">Cell membrane</keyword>
<dbReference type="RefSeq" id="WP_198501672.1">
    <property type="nucleotide sequence ID" value="NZ_CP065959.1"/>
</dbReference>
<dbReference type="Pfam" id="PF01032">
    <property type="entry name" value="FecCD"/>
    <property type="match status" value="1"/>
</dbReference>
<evidence type="ECO:0000256" key="9">
    <source>
        <dbReference type="SAM" id="Phobius"/>
    </source>
</evidence>
<feature type="transmembrane region" description="Helical" evidence="9">
    <location>
        <begin position="58"/>
        <end position="86"/>
    </location>
</feature>
<dbReference type="PANTHER" id="PTHR30472">
    <property type="entry name" value="FERRIC ENTEROBACTIN TRANSPORT SYSTEM PERMEASE PROTEIN"/>
    <property type="match status" value="1"/>
</dbReference>
<dbReference type="AlphaFoldDB" id="A0A7T4TVW2"/>
<name>A0A7T4TVW2_9ACTN</name>
<dbReference type="InterPro" id="IPR000522">
    <property type="entry name" value="ABC_transptr_permease_BtuC"/>
</dbReference>
<evidence type="ECO:0000256" key="2">
    <source>
        <dbReference type="ARBA" id="ARBA00007935"/>
    </source>
</evidence>
<evidence type="ECO:0000313" key="11">
    <source>
        <dbReference type="Proteomes" id="UP000596130"/>
    </source>
</evidence>
<proteinExistence type="inferred from homology"/>
<comment type="subcellular location">
    <subcellularLocation>
        <location evidence="1">Cell membrane</location>
        <topology evidence="1">Multi-pass membrane protein</topology>
    </subcellularLocation>
</comment>
<feature type="compositionally biased region" description="Basic and acidic residues" evidence="8">
    <location>
        <begin position="1"/>
        <end position="10"/>
    </location>
</feature>
<evidence type="ECO:0000256" key="1">
    <source>
        <dbReference type="ARBA" id="ARBA00004651"/>
    </source>
</evidence>
<evidence type="ECO:0000256" key="7">
    <source>
        <dbReference type="ARBA" id="ARBA00023136"/>
    </source>
</evidence>
<keyword evidence="7 9" id="KW-0472">Membrane</keyword>
<dbReference type="FunFam" id="1.10.3470.10:FF:000001">
    <property type="entry name" value="Vitamin B12 ABC transporter permease BtuC"/>
    <property type="match status" value="1"/>
</dbReference>
<dbReference type="PANTHER" id="PTHR30472:SF25">
    <property type="entry name" value="ABC TRANSPORTER PERMEASE PROTEIN MJ0876-RELATED"/>
    <property type="match status" value="1"/>
</dbReference>
<dbReference type="InterPro" id="IPR037294">
    <property type="entry name" value="ABC_BtuC-like"/>
</dbReference>
<accession>A0A7T4TVW2</accession>
<feature type="transmembrane region" description="Helical" evidence="9">
    <location>
        <begin position="179"/>
        <end position="200"/>
    </location>
</feature>
<keyword evidence="6 9" id="KW-1133">Transmembrane helix</keyword>
<dbReference type="EMBL" id="CP065959">
    <property type="protein sequence ID" value="QQC87499.1"/>
    <property type="molecule type" value="Genomic_DNA"/>
</dbReference>
<dbReference type="CDD" id="cd06550">
    <property type="entry name" value="TM_ABC_iron-siderophores_like"/>
    <property type="match status" value="1"/>
</dbReference>
<dbReference type="SUPFAM" id="SSF81345">
    <property type="entry name" value="ABC transporter involved in vitamin B12 uptake, BtuC"/>
    <property type="match status" value="1"/>
</dbReference>
<dbReference type="GO" id="GO:0022857">
    <property type="term" value="F:transmembrane transporter activity"/>
    <property type="evidence" value="ECO:0007669"/>
    <property type="project" value="InterPro"/>
</dbReference>
<dbReference type="Proteomes" id="UP000596130">
    <property type="component" value="Chromosome"/>
</dbReference>
<keyword evidence="5 9" id="KW-0812">Transmembrane</keyword>
<comment type="similarity">
    <text evidence="2">Belongs to the binding-protein-dependent transport system permease family. FecCD subfamily.</text>
</comment>
<feature type="transmembrane region" description="Helical" evidence="9">
    <location>
        <begin position="367"/>
        <end position="385"/>
    </location>
</feature>
<evidence type="ECO:0000256" key="3">
    <source>
        <dbReference type="ARBA" id="ARBA00022448"/>
    </source>
</evidence>
<protein>
    <submittedName>
        <fullName evidence="10">Iron ABC transporter permease</fullName>
    </submittedName>
</protein>
<dbReference type="GO" id="GO:0005886">
    <property type="term" value="C:plasma membrane"/>
    <property type="evidence" value="ECO:0007669"/>
    <property type="project" value="UniProtKB-SubCell"/>
</dbReference>
<evidence type="ECO:0000313" key="10">
    <source>
        <dbReference type="EMBL" id="QQC87499.1"/>
    </source>
</evidence>
<keyword evidence="3" id="KW-0813">Transport</keyword>
<feature type="compositionally biased region" description="Low complexity" evidence="8">
    <location>
        <begin position="11"/>
        <end position="27"/>
    </location>
</feature>
<sequence length="392" mass="39515">MTGQDRRADPRGAGARTSDATPPLLLEHPAELPDADPPAPPTARPETRRRASGLLGNVPTAVVVIVLLAVIAVTAVLAVGVGAVVIPPNQVLSAVGRGIDGAATTGDDFIIWQLRVPRVLEALLVGAGLAVAGVLVQVLVGNPIADPFTLGLSSGASLGAVTVITTLGIGAAAGLTLPLGAFTGAAAAGTVVFLCATSLAGLSASRLVMVGIAVGHLLSGITSFLILRTGDGEATQQVMYWLLGSLSGANWELLRIATVPVAATLATLPFLVRRLDLLALGDTTAAALGIHPGRTRVGVFMVAAVLTGTVVAISGTIGFVGLVVPNLARMLVGGLHRRILPVALLLGALLMLLADTGARMLLSPTELPVGILTAVIGVPAFVLVVRRAGRAR</sequence>
<feature type="transmembrane region" description="Helical" evidence="9">
    <location>
        <begin position="339"/>
        <end position="361"/>
    </location>
</feature>
<evidence type="ECO:0000256" key="5">
    <source>
        <dbReference type="ARBA" id="ARBA00022692"/>
    </source>
</evidence>
<feature type="transmembrane region" description="Helical" evidence="9">
    <location>
        <begin position="299"/>
        <end position="327"/>
    </location>
</feature>
<evidence type="ECO:0000256" key="6">
    <source>
        <dbReference type="ARBA" id="ARBA00022989"/>
    </source>
</evidence>
<reference evidence="10 11" key="1">
    <citation type="submission" date="2020-12" db="EMBL/GenBank/DDBJ databases">
        <title>Identification and biosynthesis of polyene macrolides produced by Streptomyces alfalfae Men-myco-93-63.</title>
        <authorList>
            <person name="Liu D."/>
            <person name="Li Y."/>
            <person name="Liu L."/>
            <person name="Han X."/>
            <person name="Shen F."/>
        </authorList>
    </citation>
    <scope>NUCLEOTIDE SEQUENCE [LARGE SCALE GENOMIC DNA]</scope>
    <source>
        <strain evidence="10 11">Men-myco-93-63</strain>
    </source>
</reference>
<feature type="transmembrane region" description="Helical" evidence="9">
    <location>
        <begin position="207"/>
        <end position="227"/>
    </location>
</feature>
<evidence type="ECO:0000256" key="4">
    <source>
        <dbReference type="ARBA" id="ARBA00022475"/>
    </source>
</evidence>
<feature type="region of interest" description="Disordered" evidence="8">
    <location>
        <begin position="1"/>
        <end position="48"/>
    </location>
</feature>
<dbReference type="GO" id="GO:0033214">
    <property type="term" value="P:siderophore-iron import into cell"/>
    <property type="evidence" value="ECO:0007669"/>
    <property type="project" value="TreeGrafter"/>
</dbReference>
<dbReference type="Gene3D" id="1.10.3470.10">
    <property type="entry name" value="ABC transporter involved in vitamin B12 uptake, BtuC"/>
    <property type="match status" value="1"/>
</dbReference>
<gene>
    <name evidence="10" type="ORF">I8755_03065</name>
</gene>
<evidence type="ECO:0000256" key="8">
    <source>
        <dbReference type="SAM" id="MobiDB-lite"/>
    </source>
</evidence>
<organism evidence="10 11">
    <name type="scientific">Streptomyces alfalfae</name>
    <dbReference type="NCBI Taxonomy" id="1642299"/>
    <lineage>
        <taxon>Bacteria</taxon>
        <taxon>Bacillati</taxon>
        <taxon>Actinomycetota</taxon>
        <taxon>Actinomycetes</taxon>
        <taxon>Kitasatosporales</taxon>
        <taxon>Streptomycetaceae</taxon>
        <taxon>Streptomyces</taxon>
    </lineage>
</organism>
<feature type="transmembrane region" description="Helical" evidence="9">
    <location>
        <begin position="122"/>
        <end position="140"/>
    </location>
</feature>